<dbReference type="AlphaFoldDB" id="E2AD31"/>
<evidence type="ECO:0000256" key="5">
    <source>
        <dbReference type="ARBA" id="ARBA00010617"/>
    </source>
</evidence>
<protein>
    <submittedName>
        <fullName evidence="15">Cytochrome P450 4C1</fullName>
    </submittedName>
</protein>
<evidence type="ECO:0000256" key="9">
    <source>
        <dbReference type="ARBA" id="ARBA00022848"/>
    </source>
</evidence>
<organism evidence="16">
    <name type="scientific">Camponotus floridanus</name>
    <name type="common">Florida carpenter ant</name>
    <dbReference type="NCBI Taxonomy" id="104421"/>
    <lineage>
        <taxon>Eukaryota</taxon>
        <taxon>Metazoa</taxon>
        <taxon>Ecdysozoa</taxon>
        <taxon>Arthropoda</taxon>
        <taxon>Hexapoda</taxon>
        <taxon>Insecta</taxon>
        <taxon>Pterygota</taxon>
        <taxon>Neoptera</taxon>
        <taxon>Endopterygota</taxon>
        <taxon>Hymenoptera</taxon>
        <taxon>Apocrita</taxon>
        <taxon>Aculeata</taxon>
        <taxon>Formicoidea</taxon>
        <taxon>Formicidae</taxon>
        <taxon>Formicinae</taxon>
        <taxon>Camponotus</taxon>
    </lineage>
</organism>
<dbReference type="PROSITE" id="PS00086">
    <property type="entry name" value="CYTOCHROME_P450"/>
    <property type="match status" value="1"/>
</dbReference>
<name>E2AD31_CAMFO</name>
<dbReference type="EMBL" id="GL438658">
    <property type="protein sequence ID" value="EFN68667.1"/>
    <property type="molecule type" value="Genomic_DNA"/>
</dbReference>
<gene>
    <name evidence="15" type="ORF">EAG_14966</name>
</gene>
<comment type="cofactor">
    <cofactor evidence="1 14">
        <name>heme</name>
        <dbReference type="ChEBI" id="CHEBI:30413"/>
    </cofactor>
</comment>
<dbReference type="Gene3D" id="1.10.630.10">
    <property type="entry name" value="Cytochrome P450"/>
    <property type="match status" value="3"/>
</dbReference>
<dbReference type="InterPro" id="IPR017972">
    <property type="entry name" value="Cyt_P450_CS"/>
</dbReference>
<dbReference type="GO" id="GO:0005506">
    <property type="term" value="F:iron ion binding"/>
    <property type="evidence" value="ECO:0007669"/>
    <property type="project" value="InterPro"/>
</dbReference>
<dbReference type="OrthoDB" id="1470350at2759"/>
<dbReference type="PANTHER" id="PTHR24291:SF189">
    <property type="entry name" value="CYTOCHROME P450 4C3-RELATED"/>
    <property type="match status" value="1"/>
</dbReference>
<evidence type="ECO:0000313" key="15">
    <source>
        <dbReference type="EMBL" id="EFN68667.1"/>
    </source>
</evidence>
<keyword evidence="9" id="KW-0492">Microsome</keyword>
<dbReference type="GO" id="GO:0020037">
    <property type="term" value="F:heme binding"/>
    <property type="evidence" value="ECO:0007669"/>
    <property type="project" value="InterPro"/>
</dbReference>
<comment type="function">
    <text evidence="2">May be involved in the metabolism of insect hormones and in the breakdown of synthetic insecticides.</text>
</comment>
<keyword evidence="7 14" id="KW-0479">Metal-binding</keyword>
<evidence type="ECO:0000256" key="14">
    <source>
        <dbReference type="PIRSR" id="PIRSR602401-1"/>
    </source>
</evidence>
<evidence type="ECO:0000256" key="2">
    <source>
        <dbReference type="ARBA" id="ARBA00003690"/>
    </source>
</evidence>
<evidence type="ECO:0000256" key="6">
    <source>
        <dbReference type="ARBA" id="ARBA00022617"/>
    </source>
</evidence>
<reference evidence="15 16" key="1">
    <citation type="journal article" date="2010" name="Science">
        <title>Genomic comparison of the ants Camponotus floridanus and Harpegnathos saltator.</title>
        <authorList>
            <person name="Bonasio R."/>
            <person name="Zhang G."/>
            <person name="Ye C."/>
            <person name="Mutti N.S."/>
            <person name="Fang X."/>
            <person name="Qin N."/>
            <person name="Donahue G."/>
            <person name="Yang P."/>
            <person name="Li Q."/>
            <person name="Li C."/>
            <person name="Zhang P."/>
            <person name="Huang Z."/>
            <person name="Berger S.L."/>
            <person name="Reinberg D."/>
            <person name="Wang J."/>
            <person name="Liebig J."/>
        </authorList>
    </citation>
    <scope>NUCLEOTIDE SEQUENCE [LARGE SCALE GENOMIC DNA]</scope>
    <source>
        <strain evidence="16">C129</strain>
    </source>
</reference>
<dbReference type="InterPro" id="IPR001128">
    <property type="entry name" value="Cyt_P450"/>
</dbReference>
<evidence type="ECO:0000256" key="4">
    <source>
        <dbReference type="ARBA" id="ARBA00004406"/>
    </source>
</evidence>
<sequence>MFTILILCMFILLMYYLYNKYYINYERNWRLIKLIPGPPGLPIVGNVFQFHVSAEELWKLFYTLHNEYYPIFKVWSFSIFVVSIRHPDDLETILSNTNIKRIEKTVTYDILHPWFGTGLLTSTGVKWQTRRKILTSTFHFYILNQFVDILIKEGDCMTKSLMDIEGTVVKDLLPFISEYTLNAICETAMGVSLQKLGEFQQQYRNAIHDMIELIIYRIFRPWLHNDMIFLLSSQGRKQKKILKILHGFTEKIIAERKLYHERTNGQYLKNLESDKEGATNDVESFGVKKKRLAMLDLLIAASQENSLTDLDIREEVDTFMFEGHDTTATGIMFTLLLLAEHKNIQERVRLEIDNVMQDNGGKLNMRSLQNLSYLDRCLKEALRLYPSVHLIERKLTDDVKLQSYVVPAGTIIRLNIYAVHRDPNFWPNAEVFDPDRFLPEKKENRHPYSYLPFSAGPWNCIGQRFGLLEMKAMIAPLVHNFYLEPIEYLKDIRKNNGSSSIHYIMTLYYYPIFKTWGFFLLAVFIRHPDDLETILSNTNHIEKGLIYDVLHPWFGTGLLTSTETAMGVSLQKLGEFQQQYRNAIHDLIELLFYRAFRPWLYNDMLFSLLPEGRKQKKILKILHGFTEKIITERKLYHERTNDRYLKNLESNKETEDIEVFGIKKKRLAMLDLLIAASRENSLTDLDIREEVDTFMFEGHDTTATAIMFTLLLLAEHKDIQEALRLYPSVFLISRYTGDDIKLQSYVVPAGMMIYLNIYAVHRDPNFWPNPEIFEPDRFLPERIENRHPYCYLTFSAGPRNCIGQRFGLLEMKAMIAPLVHNFYLEPVEYLKNIQLKADIFIRPSHPVHVKFVPIICK</sequence>
<dbReference type="GO" id="GO:0005789">
    <property type="term" value="C:endoplasmic reticulum membrane"/>
    <property type="evidence" value="ECO:0007669"/>
    <property type="project" value="UniProtKB-SubCell"/>
</dbReference>
<dbReference type="SUPFAM" id="SSF48264">
    <property type="entry name" value="Cytochrome P450"/>
    <property type="match status" value="2"/>
</dbReference>
<dbReference type="PRINTS" id="PR00385">
    <property type="entry name" value="P450"/>
</dbReference>
<evidence type="ECO:0000256" key="11">
    <source>
        <dbReference type="ARBA" id="ARBA00023004"/>
    </source>
</evidence>
<dbReference type="InParanoid" id="E2AD31"/>
<feature type="binding site" description="axial binding residue" evidence="14">
    <location>
        <position position="460"/>
    </location>
    <ligand>
        <name>heme</name>
        <dbReference type="ChEBI" id="CHEBI:30413"/>
    </ligand>
    <ligandPart>
        <name>Fe</name>
        <dbReference type="ChEBI" id="CHEBI:18248"/>
    </ligandPart>
</feature>
<keyword evidence="11 14" id="KW-0408">Iron</keyword>
<proteinExistence type="inferred from homology"/>
<comment type="similarity">
    <text evidence="5">Belongs to the cytochrome P450 family.</text>
</comment>
<evidence type="ECO:0000256" key="7">
    <source>
        <dbReference type="ARBA" id="ARBA00022723"/>
    </source>
</evidence>
<keyword evidence="8" id="KW-0256">Endoplasmic reticulum</keyword>
<dbReference type="Pfam" id="PF00067">
    <property type="entry name" value="p450"/>
    <property type="match status" value="2"/>
</dbReference>
<dbReference type="PANTHER" id="PTHR24291">
    <property type="entry name" value="CYTOCHROME P450 FAMILY 4"/>
    <property type="match status" value="1"/>
</dbReference>
<evidence type="ECO:0000256" key="1">
    <source>
        <dbReference type="ARBA" id="ARBA00001971"/>
    </source>
</evidence>
<keyword evidence="12" id="KW-0503">Monooxygenase</keyword>
<evidence type="ECO:0000256" key="13">
    <source>
        <dbReference type="ARBA" id="ARBA00023136"/>
    </source>
</evidence>
<dbReference type="GO" id="GO:0016705">
    <property type="term" value="F:oxidoreductase activity, acting on paired donors, with incorporation or reduction of molecular oxygen"/>
    <property type="evidence" value="ECO:0007669"/>
    <property type="project" value="InterPro"/>
</dbReference>
<evidence type="ECO:0000256" key="8">
    <source>
        <dbReference type="ARBA" id="ARBA00022824"/>
    </source>
</evidence>
<keyword evidence="16" id="KW-1185">Reference proteome</keyword>
<dbReference type="CDD" id="cd20628">
    <property type="entry name" value="CYP4"/>
    <property type="match status" value="1"/>
</dbReference>
<dbReference type="InterPro" id="IPR036396">
    <property type="entry name" value="Cyt_P450_sf"/>
</dbReference>
<keyword evidence="6 14" id="KW-0349">Heme</keyword>
<keyword evidence="10" id="KW-0560">Oxidoreductase</keyword>
<dbReference type="Proteomes" id="UP000000311">
    <property type="component" value="Unassembled WGS sequence"/>
</dbReference>
<dbReference type="InterPro" id="IPR050196">
    <property type="entry name" value="Cytochrome_P450_Monoox"/>
</dbReference>
<evidence type="ECO:0000256" key="3">
    <source>
        <dbReference type="ARBA" id="ARBA00004174"/>
    </source>
</evidence>
<dbReference type="PRINTS" id="PR00463">
    <property type="entry name" value="EP450I"/>
</dbReference>
<evidence type="ECO:0000256" key="12">
    <source>
        <dbReference type="ARBA" id="ARBA00023033"/>
    </source>
</evidence>
<dbReference type="FunFam" id="1.10.630.10:FF:000035">
    <property type="entry name" value="CYtochrome P450 family"/>
    <property type="match status" value="1"/>
</dbReference>
<accession>E2AD31</accession>
<keyword evidence="13" id="KW-0472">Membrane</keyword>
<comment type="subcellular location">
    <subcellularLocation>
        <location evidence="4">Endoplasmic reticulum membrane</location>
        <topology evidence="4">Peripheral membrane protein</topology>
    </subcellularLocation>
    <subcellularLocation>
        <location evidence="3">Microsome membrane</location>
        <topology evidence="3">Peripheral membrane protein</topology>
    </subcellularLocation>
</comment>
<evidence type="ECO:0000256" key="10">
    <source>
        <dbReference type="ARBA" id="ARBA00023002"/>
    </source>
</evidence>
<dbReference type="InterPro" id="IPR002401">
    <property type="entry name" value="Cyt_P450_E_grp-I"/>
</dbReference>
<dbReference type="GO" id="GO:0004497">
    <property type="term" value="F:monooxygenase activity"/>
    <property type="evidence" value="ECO:0007669"/>
    <property type="project" value="UniProtKB-KW"/>
</dbReference>
<dbReference type="OMA" id="LFNMFAA"/>
<evidence type="ECO:0000313" key="16">
    <source>
        <dbReference type="Proteomes" id="UP000000311"/>
    </source>
</evidence>